<dbReference type="GO" id="GO:0016064">
    <property type="term" value="P:immunoglobulin mediated immune response"/>
    <property type="evidence" value="ECO:0007669"/>
    <property type="project" value="TreeGrafter"/>
</dbReference>
<dbReference type="PANTHER" id="PTHR23037">
    <property type="entry name" value="CYTOKINE RECEPTOR"/>
    <property type="match status" value="1"/>
</dbReference>
<dbReference type="Gene3D" id="2.60.40.10">
    <property type="entry name" value="Immunoglobulins"/>
    <property type="match status" value="1"/>
</dbReference>
<keyword evidence="11" id="KW-1185">Reference proteome</keyword>
<evidence type="ECO:0000313" key="11">
    <source>
        <dbReference type="Proteomes" id="UP001190640"/>
    </source>
</evidence>
<dbReference type="GO" id="GO:0004896">
    <property type="term" value="F:cytokine receptor activity"/>
    <property type="evidence" value="ECO:0007669"/>
    <property type="project" value="TreeGrafter"/>
</dbReference>
<dbReference type="Proteomes" id="UP001190640">
    <property type="component" value="Chromosome 12"/>
</dbReference>
<sequence length="502" mass="56700">MAGCSPWLIALELHLTAISFQATWRMEKQNLRTAYLLQMLFLPPFLAIEQLQTGISSSVQCRNNYGFQNRRMDCTWHRNQTIGEGPFHLRFSDSYQRLDDLICHLSPSREAWGEFSCSAEGLGNFEENDKYSVYLHDTPLGKDVIYTVWENYEPMRNIKCDPPVDLQSNMNAHKCQIVWKKPKAYRAIWKALQWQLEFRANSIAWERAERRTVVTRETWMEIDGSEFKPGISYAARMRCKTPDNNDAYISQWSEWSATTEWNVPPGALQPADSLVLPAVFVSVSLGLGVLLFLLLVSIFYSRIKSHCLATTPNPVAFFLPLYTSHNGNFQDWIGTRERDVYLKSSNANSPSKEDGPRMVTYRPLEALAHISSFNHLSRAELSSEERACHLPGAPDQQDKASQYVVIHEAQKLPGEADTLLLSGRVPLYLEGLNATGDGFSYLPYKNSLFVEQDPQASCSLGTSNNEQGSHLCAAHVVGPQREARHGGDRLITAGKTPCIIIS</sequence>
<feature type="domain" description="Fibronectin type-III" evidence="10">
    <location>
        <begin position="162"/>
        <end position="266"/>
    </location>
</feature>
<dbReference type="RefSeq" id="XP_054848330.1">
    <property type="nucleotide sequence ID" value="XM_054992355.1"/>
</dbReference>
<dbReference type="GeneID" id="129338276"/>
<reference evidence="12" key="1">
    <citation type="submission" date="2025-08" db="UniProtKB">
        <authorList>
            <consortium name="RefSeq"/>
        </authorList>
    </citation>
    <scope>IDENTIFICATION</scope>
    <source>
        <tissue evidence="12">Blood</tissue>
    </source>
</reference>
<dbReference type="InterPro" id="IPR036116">
    <property type="entry name" value="FN3_sf"/>
</dbReference>
<protein>
    <submittedName>
        <fullName evidence="12">Interleukin-2 receptor subunit beta-like</fullName>
    </submittedName>
</protein>
<keyword evidence="2 8" id="KW-0812">Transmembrane</keyword>
<dbReference type="InterPro" id="IPR003961">
    <property type="entry name" value="FN3_dom"/>
</dbReference>
<evidence type="ECO:0000256" key="1">
    <source>
        <dbReference type="ARBA" id="ARBA00004479"/>
    </source>
</evidence>
<dbReference type="AlphaFoldDB" id="A0AA97L9T1"/>
<evidence type="ECO:0000256" key="5">
    <source>
        <dbReference type="ARBA" id="ARBA00023136"/>
    </source>
</evidence>
<dbReference type="PROSITE" id="PS50853">
    <property type="entry name" value="FN3"/>
    <property type="match status" value="1"/>
</dbReference>
<keyword evidence="5 8" id="KW-0472">Membrane</keyword>
<feature type="signal peptide" evidence="9">
    <location>
        <begin position="1"/>
        <end position="22"/>
    </location>
</feature>
<keyword evidence="3 9" id="KW-0732">Signal</keyword>
<evidence type="ECO:0000256" key="7">
    <source>
        <dbReference type="ARBA" id="ARBA00023180"/>
    </source>
</evidence>
<evidence type="ECO:0000256" key="6">
    <source>
        <dbReference type="ARBA" id="ARBA00023170"/>
    </source>
</evidence>
<evidence type="ECO:0000256" key="4">
    <source>
        <dbReference type="ARBA" id="ARBA00022989"/>
    </source>
</evidence>
<organism evidence="11 12">
    <name type="scientific">Eublepharis macularius</name>
    <name type="common">Leopard gecko</name>
    <name type="synonym">Cyrtodactylus macularius</name>
    <dbReference type="NCBI Taxonomy" id="481883"/>
    <lineage>
        <taxon>Eukaryota</taxon>
        <taxon>Metazoa</taxon>
        <taxon>Chordata</taxon>
        <taxon>Craniata</taxon>
        <taxon>Vertebrata</taxon>
        <taxon>Euteleostomi</taxon>
        <taxon>Lepidosauria</taxon>
        <taxon>Squamata</taxon>
        <taxon>Bifurcata</taxon>
        <taxon>Gekkota</taxon>
        <taxon>Eublepharidae</taxon>
        <taxon>Eublepharinae</taxon>
        <taxon>Eublepharis</taxon>
    </lineage>
</organism>
<dbReference type="KEGG" id="emc:129338276"/>
<keyword evidence="6" id="KW-0675">Receptor</keyword>
<evidence type="ECO:0000259" key="10">
    <source>
        <dbReference type="PROSITE" id="PS50853"/>
    </source>
</evidence>
<keyword evidence="7" id="KW-0325">Glycoprotein</keyword>
<dbReference type="PANTHER" id="PTHR23037:SF29">
    <property type="entry name" value="INTERLEUKIN-9 RECEPTOR"/>
    <property type="match status" value="1"/>
</dbReference>
<keyword evidence="4 8" id="KW-1133">Transmembrane helix</keyword>
<feature type="chain" id="PRO_5041656669" evidence="9">
    <location>
        <begin position="23"/>
        <end position="502"/>
    </location>
</feature>
<evidence type="ECO:0000256" key="8">
    <source>
        <dbReference type="SAM" id="Phobius"/>
    </source>
</evidence>
<evidence type="ECO:0000256" key="2">
    <source>
        <dbReference type="ARBA" id="ARBA00022692"/>
    </source>
</evidence>
<gene>
    <name evidence="12" type="primary">LOC129338276</name>
</gene>
<accession>A0AA97L9T1</accession>
<evidence type="ECO:0000313" key="12">
    <source>
        <dbReference type="RefSeq" id="XP_054848330.1"/>
    </source>
</evidence>
<proteinExistence type="predicted"/>
<evidence type="ECO:0000256" key="9">
    <source>
        <dbReference type="SAM" id="SignalP"/>
    </source>
</evidence>
<comment type="subcellular location">
    <subcellularLocation>
        <location evidence="1">Membrane</location>
        <topology evidence="1">Single-pass type I membrane protein</topology>
    </subcellularLocation>
</comment>
<dbReference type="GO" id="GO:0009897">
    <property type="term" value="C:external side of plasma membrane"/>
    <property type="evidence" value="ECO:0007669"/>
    <property type="project" value="TreeGrafter"/>
</dbReference>
<dbReference type="SUPFAM" id="SSF49265">
    <property type="entry name" value="Fibronectin type III"/>
    <property type="match status" value="1"/>
</dbReference>
<dbReference type="InterPro" id="IPR013783">
    <property type="entry name" value="Ig-like_fold"/>
</dbReference>
<feature type="transmembrane region" description="Helical" evidence="8">
    <location>
        <begin position="274"/>
        <end position="300"/>
    </location>
</feature>
<evidence type="ECO:0000256" key="3">
    <source>
        <dbReference type="ARBA" id="ARBA00022729"/>
    </source>
</evidence>
<name>A0AA97L9T1_EUBMA</name>